<dbReference type="Pfam" id="PF06197">
    <property type="entry name" value="DUF998"/>
    <property type="match status" value="1"/>
</dbReference>
<evidence type="ECO:0000313" key="3">
    <source>
        <dbReference type="Proteomes" id="UP001229651"/>
    </source>
</evidence>
<feature type="transmembrane region" description="Helical" evidence="1">
    <location>
        <begin position="171"/>
        <end position="193"/>
    </location>
</feature>
<proteinExistence type="predicted"/>
<feature type="transmembrane region" description="Helical" evidence="1">
    <location>
        <begin position="63"/>
        <end position="84"/>
    </location>
</feature>
<keyword evidence="3" id="KW-1185">Reference proteome</keyword>
<gene>
    <name evidence="2" type="ORF">FB470_005500</name>
</gene>
<protein>
    <submittedName>
        <fullName evidence="2">Ni,Fe-hydrogenase III small subunit</fullName>
    </submittedName>
</protein>
<feature type="transmembrane region" description="Helical" evidence="1">
    <location>
        <begin position="22"/>
        <end position="43"/>
    </location>
</feature>
<dbReference type="EMBL" id="JAUSUT010000001">
    <property type="protein sequence ID" value="MDQ0381506.1"/>
    <property type="molecule type" value="Genomic_DNA"/>
</dbReference>
<keyword evidence="1" id="KW-0472">Membrane</keyword>
<evidence type="ECO:0000256" key="1">
    <source>
        <dbReference type="SAM" id="Phobius"/>
    </source>
</evidence>
<feature type="transmembrane region" description="Helical" evidence="1">
    <location>
        <begin position="96"/>
        <end position="116"/>
    </location>
</feature>
<accession>A0ABU0F1V5</accession>
<dbReference type="RefSeq" id="WP_306996209.1">
    <property type="nucleotide sequence ID" value="NZ_JAUSUT010000001.1"/>
</dbReference>
<comment type="caution">
    <text evidence="2">The sequence shown here is derived from an EMBL/GenBank/DDBJ whole genome shotgun (WGS) entry which is preliminary data.</text>
</comment>
<name>A0ABU0F1V5_9PSEU</name>
<feature type="transmembrane region" description="Helical" evidence="1">
    <location>
        <begin position="136"/>
        <end position="159"/>
    </location>
</feature>
<keyword evidence="1" id="KW-0812">Transmembrane</keyword>
<dbReference type="InterPro" id="IPR009339">
    <property type="entry name" value="DUF998"/>
</dbReference>
<evidence type="ECO:0000313" key="2">
    <source>
        <dbReference type="EMBL" id="MDQ0381506.1"/>
    </source>
</evidence>
<reference evidence="2 3" key="1">
    <citation type="submission" date="2023-07" db="EMBL/GenBank/DDBJ databases">
        <title>Sequencing the genomes of 1000 actinobacteria strains.</title>
        <authorList>
            <person name="Klenk H.-P."/>
        </authorList>
    </citation>
    <scope>NUCLEOTIDE SEQUENCE [LARGE SCALE GENOMIC DNA]</scope>
    <source>
        <strain evidence="2 3">DSM 45805</strain>
    </source>
</reference>
<organism evidence="2 3">
    <name type="scientific">Amycolatopsis thermophila</name>
    <dbReference type="NCBI Taxonomy" id="206084"/>
    <lineage>
        <taxon>Bacteria</taxon>
        <taxon>Bacillati</taxon>
        <taxon>Actinomycetota</taxon>
        <taxon>Actinomycetes</taxon>
        <taxon>Pseudonocardiales</taxon>
        <taxon>Pseudonocardiaceae</taxon>
        <taxon>Amycolatopsis</taxon>
    </lineage>
</organism>
<keyword evidence="1" id="KW-1133">Transmembrane helix</keyword>
<feature type="transmembrane region" description="Helical" evidence="1">
    <location>
        <begin position="199"/>
        <end position="221"/>
    </location>
</feature>
<dbReference type="Proteomes" id="UP001229651">
    <property type="component" value="Unassembled WGS sequence"/>
</dbReference>
<sequence length="224" mass="23072">MSTTTMTHPNPCDRPGTVTRSLLGYGLLAGPFYLVAGLIEALTRSGYQFTRHDLSLLANGAPGWIHVAVLVVTGLMTITAAAGMRRALAGTPGGRWGPRLVAGYGLGLVAAGVFVADPMNGFPVGTPDGPPVHPTVHGVLHVVTGGLGFLCLIAATAVLARTFARAGRRGWAWYSRGTGVAFLAGFAGIASGASSPPVILGFWAAVVIAFAWLAALSLHLYRAQ</sequence>